<organism evidence="1 2">
    <name type="scientific">Flavobacterium aquatile LMG 4008 = ATCC 11947</name>
    <dbReference type="NCBI Taxonomy" id="1453498"/>
    <lineage>
        <taxon>Bacteria</taxon>
        <taxon>Pseudomonadati</taxon>
        <taxon>Bacteroidota</taxon>
        <taxon>Flavobacteriia</taxon>
        <taxon>Flavobacteriales</taxon>
        <taxon>Flavobacteriaceae</taxon>
        <taxon>Flavobacterium</taxon>
    </lineage>
</organism>
<proteinExistence type="predicted"/>
<accession>A0A095SVN6</accession>
<reference evidence="1 2" key="1">
    <citation type="submission" date="2014-09" db="EMBL/GenBank/DDBJ databases">
        <title>Whole Genome Shotgun of Flavobacterium aquatile LMG 4008.</title>
        <authorList>
            <person name="Gale A.N."/>
            <person name="Pipes S.E."/>
            <person name="Newman J.D."/>
        </authorList>
    </citation>
    <scope>NUCLEOTIDE SEQUENCE [LARGE SCALE GENOMIC DNA]</scope>
    <source>
        <strain evidence="1 2">LMG 4008</strain>
    </source>
</reference>
<gene>
    <name evidence="1" type="ORF">LG45_03575</name>
</gene>
<dbReference type="OrthoDB" id="1366083at2"/>
<keyword evidence="2" id="KW-1185">Reference proteome</keyword>
<name>A0A095SVN6_9FLAO</name>
<dbReference type="Proteomes" id="UP000029554">
    <property type="component" value="Unassembled WGS sequence"/>
</dbReference>
<dbReference type="RefSeq" id="WP_035124452.1">
    <property type="nucleotide sequence ID" value="NZ_JRHH01000002.1"/>
</dbReference>
<sequence>MNVESQRKNIVHRILEIENSKLLSQIEELLDNDVYTYTTSGKALSVKEYREHLDHIIVASDSGEKGYSTNEARNKISRK</sequence>
<evidence type="ECO:0000313" key="2">
    <source>
        <dbReference type="Proteomes" id="UP000029554"/>
    </source>
</evidence>
<dbReference type="STRING" id="1453498.LG45_03575"/>
<comment type="caution">
    <text evidence="1">The sequence shown here is derived from an EMBL/GenBank/DDBJ whole genome shotgun (WGS) entry which is preliminary data.</text>
</comment>
<dbReference type="AlphaFoldDB" id="A0A095SVN6"/>
<evidence type="ECO:0000313" key="1">
    <source>
        <dbReference type="EMBL" id="KGD68736.1"/>
    </source>
</evidence>
<dbReference type="EMBL" id="JRHH01000002">
    <property type="protein sequence ID" value="KGD68736.1"/>
    <property type="molecule type" value="Genomic_DNA"/>
</dbReference>
<protein>
    <submittedName>
        <fullName evidence="1">Uncharacterized protein</fullName>
    </submittedName>
</protein>